<dbReference type="AlphaFoldDB" id="A0A4W3J190"/>
<reference evidence="11" key="2">
    <citation type="journal article" date="2007" name="PLoS Biol.">
        <title>Survey sequencing and comparative analysis of the elephant shark (Callorhinchus milii) genome.</title>
        <authorList>
            <person name="Venkatesh B."/>
            <person name="Kirkness E.F."/>
            <person name="Loh Y.H."/>
            <person name="Halpern A.L."/>
            <person name="Lee A.P."/>
            <person name="Johnson J."/>
            <person name="Dandona N."/>
            <person name="Viswanathan L.D."/>
            <person name="Tay A."/>
            <person name="Venter J.C."/>
            <person name="Strausberg R.L."/>
            <person name="Brenner S."/>
        </authorList>
    </citation>
    <scope>NUCLEOTIDE SEQUENCE [LARGE SCALE GENOMIC DNA]</scope>
</reference>
<dbReference type="PANTHER" id="PTHR23037">
    <property type="entry name" value="CYTOKINE RECEPTOR"/>
    <property type="match status" value="1"/>
</dbReference>
<keyword evidence="3" id="KW-0732">Signal</keyword>
<keyword evidence="2" id="KW-0812">Transmembrane</keyword>
<organism evidence="10 11">
    <name type="scientific">Callorhinchus milii</name>
    <name type="common">Ghost shark</name>
    <dbReference type="NCBI Taxonomy" id="7868"/>
    <lineage>
        <taxon>Eukaryota</taxon>
        <taxon>Metazoa</taxon>
        <taxon>Chordata</taxon>
        <taxon>Craniata</taxon>
        <taxon>Vertebrata</taxon>
        <taxon>Chondrichthyes</taxon>
        <taxon>Holocephali</taxon>
        <taxon>Chimaeriformes</taxon>
        <taxon>Callorhinchidae</taxon>
        <taxon>Callorhinchus</taxon>
    </lineage>
</organism>
<dbReference type="GO" id="GO:0009897">
    <property type="term" value="C:external side of plasma membrane"/>
    <property type="evidence" value="ECO:0007669"/>
    <property type="project" value="TreeGrafter"/>
</dbReference>
<feature type="domain" description="Fibronectin type-III" evidence="9">
    <location>
        <begin position="52"/>
        <end position="139"/>
    </location>
</feature>
<accession>A0A4W3J190</accession>
<dbReference type="InterPro" id="IPR036116">
    <property type="entry name" value="FN3_sf"/>
</dbReference>
<feature type="region of interest" description="Disordered" evidence="8">
    <location>
        <begin position="405"/>
        <end position="424"/>
    </location>
</feature>
<sequence>SECEHREVVECLVPSVLPDNIYWVWLTARSAPASLISPLMVVTPGNIVKPSAPRDLRWEVTTDGFHRLGWAGPKPPPFPLRYQLRYSSLTPEAAWQVTLILSELQVEVSYTVQVRCVRRTSLGVWSDWSSPTQVDVQEVTYQPSRVVTVPSSTVTVRCIFYNKMPGDEGLVWLLNMVEKVPEDQYTLVSEHESRVTLWDLPVTSPGERGHVLQCCPNSTRCNYRYTEIFVVGESPPDPKLTHSLTRSGSETPPSEYRLRYYRKGFDCAELGGSEARGEMEECGVWRNEEQQCHVRPIHLLSAHVMWLEIHLPEQTLRSAPTCLIPMDVVKPWPPAGVNAEVTVPEGLLRVSWQEPRLPPYPLSCQLRYSASSEPAHWRVLGTAMVALADPCEVYVAGVRCRRSEGPGRWSEWSESARTEPRDLQAPTTGPDFWRLLTTDPASGQTNVTLVWKRLTQEEALCSVGGFSLRSLSSWGSTRLERVGDGAATTYTFPLTPDLRTVSLIAFNSVGPSTNNYNLTLWPDGGEVHVLRSLHAWQMNGSCAVVTWILAEGRERPWEYVVEWDKVSPGVGGHLKWLRTSGHINQVHLYGRWSWVEGVEGGESKPKGIVKKLMWQEIPNPNKCSWAQGVDFSKVRFTASSSLCWCQPGSAGRVYNLQGVHSVLLPSCHNTGHDILPEVWCPMLTTAARWGPKKKYRLTVVAPFIQFNSQPLHQPEKTQHLQVHLSKHCKTACIYTAPRPRGIVSERLTVPEPDAEPVGGSEGRRRGPSKRKFFRRDLKKRGVEE</sequence>
<evidence type="ECO:0000256" key="1">
    <source>
        <dbReference type="ARBA" id="ARBA00004479"/>
    </source>
</evidence>
<protein>
    <recommendedName>
        <fullName evidence="9">Fibronectin type-III domain-containing protein</fullName>
    </recommendedName>
</protein>
<keyword evidence="7" id="KW-0325">Glycoprotein</keyword>
<evidence type="ECO:0000259" key="9">
    <source>
        <dbReference type="PROSITE" id="PS50853"/>
    </source>
</evidence>
<comment type="subcellular location">
    <subcellularLocation>
        <location evidence="1">Membrane</location>
        <topology evidence="1">Single-pass type I membrane protein</topology>
    </subcellularLocation>
</comment>
<dbReference type="PROSITE" id="PS50853">
    <property type="entry name" value="FN3"/>
    <property type="match status" value="1"/>
</dbReference>
<keyword evidence="5" id="KW-0472">Membrane</keyword>
<dbReference type="InParanoid" id="A0A4W3J190"/>
<feature type="region of interest" description="Disordered" evidence="8">
    <location>
        <begin position="744"/>
        <end position="784"/>
    </location>
</feature>
<dbReference type="STRING" id="7868.ENSCMIP00000036724"/>
<proteinExistence type="predicted"/>
<dbReference type="Ensembl" id="ENSCMIT00000037265.1">
    <property type="protein sequence ID" value="ENSCMIP00000036724.1"/>
    <property type="gene ID" value="ENSCMIG00000015502.1"/>
</dbReference>
<evidence type="ECO:0000256" key="2">
    <source>
        <dbReference type="ARBA" id="ARBA00022692"/>
    </source>
</evidence>
<dbReference type="CDD" id="cd00063">
    <property type="entry name" value="FN3"/>
    <property type="match status" value="1"/>
</dbReference>
<dbReference type="SUPFAM" id="SSF49265">
    <property type="entry name" value="Fibronectin type III"/>
    <property type="match status" value="2"/>
</dbReference>
<dbReference type="InterPro" id="IPR013783">
    <property type="entry name" value="Ig-like_fold"/>
</dbReference>
<dbReference type="Proteomes" id="UP000314986">
    <property type="component" value="Unassembled WGS sequence"/>
</dbReference>
<name>A0A4W3J190_CALMI</name>
<dbReference type="InterPro" id="IPR003961">
    <property type="entry name" value="FN3_dom"/>
</dbReference>
<reference evidence="11" key="3">
    <citation type="journal article" date="2014" name="Nature">
        <title>Elephant shark genome provides unique insights into gnathostome evolution.</title>
        <authorList>
            <consortium name="International Elephant Shark Genome Sequencing Consortium"/>
            <person name="Venkatesh B."/>
            <person name="Lee A.P."/>
            <person name="Ravi V."/>
            <person name="Maurya A.K."/>
            <person name="Lian M.M."/>
            <person name="Swann J.B."/>
            <person name="Ohta Y."/>
            <person name="Flajnik M.F."/>
            <person name="Sutoh Y."/>
            <person name="Kasahara M."/>
            <person name="Hoon S."/>
            <person name="Gangu V."/>
            <person name="Roy S.W."/>
            <person name="Irimia M."/>
            <person name="Korzh V."/>
            <person name="Kondrychyn I."/>
            <person name="Lim Z.W."/>
            <person name="Tay B.H."/>
            <person name="Tohari S."/>
            <person name="Kong K.W."/>
            <person name="Ho S."/>
            <person name="Lorente-Galdos B."/>
            <person name="Quilez J."/>
            <person name="Marques-Bonet T."/>
            <person name="Raney B.J."/>
            <person name="Ingham P.W."/>
            <person name="Tay A."/>
            <person name="Hillier L.W."/>
            <person name="Minx P."/>
            <person name="Boehm T."/>
            <person name="Wilson R.K."/>
            <person name="Brenner S."/>
            <person name="Warren W.C."/>
        </authorList>
    </citation>
    <scope>NUCLEOTIDE SEQUENCE [LARGE SCALE GENOMIC DNA]</scope>
</reference>
<reference evidence="10" key="5">
    <citation type="submission" date="2025-09" db="UniProtKB">
        <authorList>
            <consortium name="Ensembl"/>
        </authorList>
    </citation>
    <scope>IDENTIFICATION</scope>
</reference>
<dbReference type="Pfam" id="PF18589">
    <property type="entry name" value="ObR_Ig"/>
    <property type="match status" value="1"/>
</dbReference>
<dbReference type="GeneTree" id="ENSGT00730000111209"/>
<reference evidence="11" key="1">
    <citation type="journal article" date="2006" name="Science">
        <title>Ancient noncoding elements conserved in the human genome.</title>
        <authorList>
            <person name="Venkatesh B."/>
            <person name="Kirkness E.F."/>
            <person name="Loh Y.H."/>
            <person name="Halpern A.L."/>
            <person name="Lee A.P."/>
            <person name="Johnson J."/>
            <person name="Dandona N."/>
            <person name="Viswanathan L.D."/>
            <person name="Tay A."/>
            <person name="Venter J.C."/>
            <person name="Strausberg R.L."/>
            <person name="Brenner S."/>
        </authorList>
    </citation>
    <scope>NUCLEOTIDE SEQUENCE [LARGE SCALE GENOMIC DNA]</scope>
</reference>
<dbReference type="InterPro" id="IPR041182">
    <property type="entry name" value="LEP-R_IGD"/>
</dbReference>
<evidence type="ECO:0000256" key="8">
    <source>
        <dbReference type="SAM" id="MobiDB-lite"/>
    </source>
</evidence>
<evidence type="ECO:0000313" key="10">
    <source>
        <dbReference type="Ensembl" id="ENSCMIP00000036724.1"/>
    </source>
</evidence>
<evidence type="ECO:0000256" key="6">
    <source>
        <dbReference type="ARBA" id="ARBA00023170"/>
    </source>
</evidence>
<feature type="compositionally biased region" description="Basic residues" evidence="8">
    <location>
        <begin position="765"/>
        <end position="778"/>
    </location>
</feature>
<keyword evidence="4" id="KW-1133">Transmembrane helix</keyword>
<evidence type="ECO:0000313" key="11">
    <source>
        <dbReference type="Proteomes" id="UP000314986"/>
    </source>
</evidence>
<dbReference type="Gene3D" id="2.60.40.10">
    <property type="entry name" value="Immunoglobulins"/>
    <property type="match status" value="4"/>
</dbReference>
<evidence type="ECO:0000256" key="3">
    <source>
        <dbReference type="ARBA" id="ARBA00022729"/>
    </source>
</evidence>
<reference evidence="10" key="4">
    <citation type="submission" date="2025-08" db="UniProtKB">
        <authorList>
            <consortium name="Ensembl"/>
        </authorList>
    </citation>
    <scope>IDENTIFICATION</scope>
</reference>
<dbReference type="SMART" id="SM00060">
    <property type="entry name" value="FN3"/>
    <property type="match status" value="2"/>
</dbReference>
<keyword evidence="6" id="KW-0675">Receptor</keyword>
<keyword evidence="11" id="KW-1185">Reference proteome</keyword>
<dbReference type="GO" id="GO:0004896">
    <property type="term" value="F:cytokine receptor activity"/>
    <property type="evidence" value="ECO:0007669"/>
    <property type="project" value="TreeGrafter"/>
</dbReference>
<evidence type="ECO:0000256" key="4">
    <source>
        <dbReference type="ARBA" id="ARBA00022989"/>
    </source>
</evidence>
<dbReference type="PANTHER" id="PTHR23037:SF44">
    <property type="entry name" value="LEPTIN RECEPTOR"/>
    <property type="match status" value="1"/>
</dbReference>
<evidence type="ECO:0000256" key="5">
    <source>
        <dbReference type="ARBA" id="ARBA00023136"/>
    </source>
</evidence>
<evidence type="ECO:0000256" key="7">
    <source>
        <dbReference type="ARBA" id="ARBA00023180"/>
    </source>
</evidence>